<reference evidence="2" key="1">
    <citation type="submission" date="2017-04" db="EMBL/GenBank/DDBJ databases">
        <authorList>
            <person name="Varghese N."/>
            <person name="Submissions S."/>
        </authorList>
    </citation>
    <scope>NUCLEOTIDE SEQUENCE [LARGE SCALE GENOMIC DNA]</scope>
    <source>
        <strain evidence="2">RKEM611</strain>
    </source>
</reference>
<keyword evidence="1" id="KW-0540">Nuclease</keyword>
<evidence type="ECO:0000313" key="2">
    <source>
        <dbReference type="Proteomes" id="UP000192907"/>
    </source>
</evidence>
<keyword evidence="1" id="KW-0378">Hydrolase</keyword>
<accession>A0A1Y6B2V0</accession>
<dbReference type="InterPro" id="IPR008508">
    <property type="entry name" value="Bax1"/>
</dbReference>
<dbReference type="GO" id="GO:0004519">
    <property type="term" value="F:endonuclease activity"/>
    <property type="evidence" value="ECO:0007669"/>
    <property type="project" value="UniProtKB-KW"/>
</dbReference>
<dbReference type="PANTHER" id="PTHR39640">
    <property type="entry name" value="VNG6129C"/>
    <property type="match status" value="1"/>
</dbReference>
<dbReference type="RefSeq" id="WP_132314698.1">
    <property type="nucleotide sequence ID" value="NZ_FWZT01000001.1"/>
</dbReference>
<dbReference type="PANTHER" id="PTHR39640:SF1">
    <property type="entry name" value="DUF790 FAMILY PROTEIN"/>
    <property type="match status" value="1"/>
</dbReference>
<dbReference type="EMBL" id="FWZT01000001">
    <property type="protein sequence ID" value="SME88620.1"/>
    <property type="molecule type" value="Genomic_DNA"/>
</dbReference>
<dbReference type="Proteomes" id="UP000192907">
    <property type="component" value="Unassembled WGS sequence"/>
</dbReference>
<keyword evidence="1" id="KW-0255">Endonuclease</keyword>
<name>A0A1Y6B2V0_9BACT</name>
<dbReference type="Pfam" id="PF05626">
    <property type="entry name" value="DUF790"/>
    <property type="match status" value="1"/>
</dbReference>
<dbReference type="AlphaFoldDB" id="A0A1Y6B2V0"/>
<evidence type="ECO:0000313" key="1">
    <source>
        <dbReference type="EMBL" id="SME88620.1"/>
    </source>
</evidence>
<gene>
    <name evidence="1" type="ORF">SAMN06296036_101171</name>
</gene>
<organism evidence="1 2">
    <name type="scientific">Pseudobacteriovorax antillogorgiicola</name>
    <dbReference type="NCBI Taxonomy" id="1513793"/>
    <lineage>
        <taxon>Bacteria</taxon>
        <taxon>Pseudomonadati</taxon>
        <taxon>Bdellovibrionota</taxon>
        <taxon>Oligoflexia</taxon>
        <taxon>Oligoflexales</taxon>
        <taxon>Pseudobacteriovoracaceae</taxon>
        <taxon>Pseudobacteriovorax</taxon>
    </lineage>
</organism>
<keyword evidence="2" id="KW-1185">Reference proteome</keyword>
<dbReference type="STRING" id="1513793.SAMN06296036_101171"/>
<protein>
    <submittedName>
        <fullName evidence="1">Predicted nuclease of restriction endonuclease-like (RecB) superfamily, implicated in nucleotide excision repair</fullName>
    </submittedName>
</protein>
<dbReference type="OrthoDB" id="5292613at2"/>
<sequence length="405" mass="45643">MLTKAHLKYTSRSGSVYPKYVSPTDAKVLEDIDALTSVYSAAIGQSTVDIEGKLKKAGKSALADGLRKLLEERCEFSDEGFADLEAQRWQYIEAAKALRLEGGMSRQDFQDSLSRSWGVSFAEAKASLYGDLPYKKLITKFEPYDPKDLVHRFNCAQIQGLLMQAKEIKVVVDDPDLVKRRRLFQKVKFHGLIASLDSDINDKSLRFVIGGPMSIFEGSHTYGSRLANFFPYLLHMKAWQLEAQLKLNQKALVLKCDSKKKIKSHYKDLAGYIPDDLQGFLKGLNDSKALSEKGWKAMASENFINLGGQNYCFPDITLVHKSGSKRHIEIFHRWHQSQLQRRLGDAKSFSQLDLVLAVPKKLVEKLGIKQQLQSLDSSLNSVIEYSTFPTVRAVLAYLDSHGKVL</sequence>
<proteinExistence type="predicted"/>